<dbReference type="EMBL" id="VEVO01000004">
    <property type="protein sequence ID" value="KAF0043442.1"/>
    <property type="molecule type" value="Genomic_DNA"/>
</dbReference>
<proteinExistence type="predicted"/>
<reference evidence="1 2" key="1">
    <citation type="submission" date="2019-06" db="EMBL/GenBank/DDBJ databases">
        <title>Draft genomes of female and male turbot (Scophthalmus maximus).</title>
        <authorList>
            <person name="Xu H."/>
            <person name="Xu X.-W."/>
            <person name="Shao C."/>
            <person name="Chen S."/>
        </authorList>
    </citation>
    <scope>NUCLEOTIDE SEQUENCE [LARGE SCALE GENOMIC DNA]</scope>
    <source>
        <strain evidence="1">Ysfricsl-2016a</strain>
        <tissue evidence="1">Blood</tissue>
    </source>
</reference>
<accession>A0A6A4TN74</accession>
<name>A0A6A4TN74_SCOMX</name>
<protein>
    <submittedName>
        <fullName evidence="1">Uncharacterized protein</fullName>
    </submittedName>
</protein>
<evidence type="ECO:0000313" key="1">
    <source>
        <dbReference type="EMBL" id="KAF0043442.1"/>
    </source>
</evidence>
<dbReference type="Proteomes" id="UP000438429">
    <property type="component" value="Unassembled WGS sequence"/>
</dbReference>
<evidence type="ECO:0000313" key="2">
    <source>
        <dbReference type="Proteomes" id="UP000438429"/>
    </source>
</evidence>
<comment type="caution">
    <text evidence="1">The sequence shown here is derived from an EMBL/GenBank/DDBJ whole genome shotgun (WGS) entry which is preliminary data.</text>
</comment>
<dbReference type="AlphaFoldDB" id="A0A6A4TN74"/>
<organism evidence="1 2">
    <name type="scientific">Scophthalmus maximus</name>
    <name type="common">Turbot</name>
    <name type="synonym">Psetta maxima</name>
    <dbReference type="NCBI Taxonomy" id="52904"/>
    <lineage>
        <taxon>Eukaryota</taxon>
        <taxon>Metazoa</taxon>
        <taxon>Chordata</taxon>
        <taxon>Craniata</taxon>
        <taxon>Vertebrata</taxon>
        <taxon>Euteleostomi</taxon>
        <taxon>Actinopterygii</taxon>
        <taxon>Neopterygii</taxon>
        <taxon>Teleostei</taxon>
        <taxon>Neoteleostei</taxon>
        <taxon>Acanthomorphata</taxon>
        <taxon>Carangaria</taxon>
        <taxon>Pleuronectiformes</taxon>
        <taxon>Pleuronectoidei</taxon>
        <taxon>Scophthalmidae</taxon>
        <taxon>Scophthalmus</taxon>
    </lineage>
</organism>
<gene>
    <name evidence="1" type="ORF">F2P81_004779</name>
</gene>
<sequence length="152" mass="17174">MLPANGALSGTILQHSQKKDDAKANVTSTEVEQISLTDRDLSVNSVPGCRHQSEAIEYRRKLKKKYKRSKITRCLFRGFTLATVLGKCGRLSNRCVLWALNRKIIKRHSEIRGMHSNIAPRHLSRDLHNAVALIKSLNGVYAYSSLKIKYTL</sequence>